<evidence type="ECO:0000313" key="8">
    <source>
        <dbReference type="Proteomes" id="UP001415857"/>
    </source>
</evidence>
<dbReference type="Proteomes" id="UP001415857">
    <property type="component" value="Unassembled WGS sequence"/>
</dbReference>
<proteinExistence type="inferred from homology"/>
<name>A0AAP0RZ56_LIQFO</name>
<reference evidence="7 8" key="1">
    <citation type="journal article" date="2024" name="Plant J.">
        <title>Genome sequences and population genomics reveal climatic adaptation and genomic divergence between two closely related sweetgum species.</title>
        <authorList>
            <person name="Xu W.Q."/>
            <person name="Ren C.Q."/>
            <person name="Zhang X.Y."/>
            <person name="Comes H.P."/>
            <person name="Liu X.H."/>
            <person name="Li Y.G."/>
            <person name="Kettle C.J."/>
            <person name="Jalonen R."/>
            <person name="Gaisberger H."/>
            <person name="Ma Y.Z."/>
            <person name="Qiu Y.X."/>
        </authorList>
    </citation>
    <scope>NUCLEOTIDE SEQUENCE [LARGE SCALE GENOMIC DNA]</scope>
    <source>
        <strain evidence="7">Hangzhou</strain>
    </source>
</reference>
<evidence type="ECO:0000259" key="6">
    <source>
        <dbReference type="Pfam" id="PF02234"/>
    </source>
</evidence>
<gene>
    <name evidence="7" type="ORF">L1049_023301</name>
</gene>
<feature type="compositionally biased region" description="Polar residues" evidence="5">
    <location>
        <begin position="167"/>
        <end position="177"/>
    </location>
</feature>
<dbReference type="GO" id="GO:0051726">
    <property type="term" value="P:regulation of cell cycle"/>
    <property type="evidence" value="ECO:0007669"/>
    <property type="project" value="InterPro"/>
</dbReference>
<feature type="compositionally biased region" description="Basic and acidic residues" evidence="5">
    <location>
        <begin position="144"/>
        <end position="160"/>
    </location>
</feature>
<feature type="region of interest" description="Disordered" evidence="5">
    <location>
        <begin position="118"/>
        <end position="188"/>
    </location>
</feature>
<feature type="domain" description="Cyclin-dependent kinase inhibitor" evidence="6">
    <location>
        <begin position="182"/>
        <end position="226"/>
    </location>
</feature>
<evidence type="ECO:0000256" key="3">
    <source>
        <dbReference type="ARBA" id="ARBA00023013"/>
    </source>
</evidence>
<evidence type="ECO:0000256" key="1">
    <source>
        <dbReference type="ARBA" id="ARBA00004642"/>
    </source>
</evidence>
<keyword evidence="4" id="KW-0131">Cell cycle</keyword>
<evidence type="ECO:0000256" key="2">
    <source>
        <dbReference type="ARBA" id="ARBA00010274"/>
    </source>
</evidence>
<dbReference type="GO" id="GO:0004861">
    <property type="term" value="F:cyclin-dependent protein serine/threonine kinase inhibitor activity"/>
    <property type="evidence" value="ECO:0007669"/>
    <property type="project" value="InterPro"/>
</dbReference>
<dbReference type="Gene3D" id="4.10.365.10">
    <property type="entry name" value="p27"/>
    <property type="match status" value="1"/>
</dbReference>
<dbReference type="EMBL" id="JBBPBK010000005">
    <property type="protein sequence ID" value="KAK9284134.1"/>
    <property type="molecule type" value="Genomic_DNA"/>
</dbReference>
<dbReference type="AlphaFoldDB" id="A0AAP0RZ56"/>
<organism evidence="7 8">
    <name type="scientific">Liquidambar formosana</name>
    <name type="common">Formosan gum</name>
    <dbReference type="NCBI Taxonomy" id="63359"/>
    <lineage>
        <taxon>Eukaryota</taxon>
        <taxon>Viridiplantae</taxon>
        <taxon>Streptophyta</taxon>
        <taxon>Embryophyta</taxon>
        <taxon>Tracheophyta</taxon>
        <taxon>Spermatophyta</taxon>
        <taxon>Magnoliopsida</taxon>
        <taxon>eudicotyledons</taxon>
        <taxon>Gunneridae</taxon>
        <taxon>Pentapetalae</taxon>
        <taxon>Saxifragales</taxon>
        <taxon>Altingiaceae</taxon>
        <taxon>Liquidambar</taxon>
    </lineage>
</organism>
<accession>A0AAP0RZ56</accession>
<dbReference type="GO" id="GO:0005654">
    <property type="term" value="C:nucleoplasm"/>
    <property type="evidence" value="ECO:0007669"/>
    <property type="project" value="UniProtKB-SubCell"/>
</dbReference>
<feature type="region of interest" description="Disordered" evidence="5">
    <location>
        <begin position="82"/>
        <end position="104"/>
    </location>
</feature>
<dbReference type="InterPro" id="IPR003175">
    <property type="entry name" value="CDI_dom"/>
</dbReference>
<sequence length="229" mass="25248">MGKYMRKYKGIGEVAVMEVAQVGVKTRARALAMAAATAASSGTTKRRKVSGGGELRFASSYVQQLRSSRRRVVIAAENSVSPAVSGNHGRGMSPEDRCSSPSSDHVLVSCCSSNGSSERVEERLGFEDPEEESFEVETSTYFDCGERRETTPSSELRAESDELESTAKPSEANSRPRSTAEKMPSESEIEEFFSAAEMDLQIKFAEKYNYDIGKDVPLEGRYEWIRLKP</sequence>
<comment type="caution">
    <text evidence="7">The sequence shown here is derived from an EMBL/GenBank/DDBJ whole genome shotgun (WGS) entry which is preliminary data.</text>
</comment>
<evidence type="ECO:0000313" key="7">
    <source>
        <dbReference type="EMBL" id="KAK9284134.1"/>
    </source>
</evidence>
<dbReference type="Pfam" id="PF02234">
    <property type="entry name" value="CDI"/>
    <property type="match status" value="1"/>
</dbReference>
<comment type="similarity">
    <text evidence="2">Belongs to the CDI family. ICK/KRP subfamily.</text>
</comment>
<keyword evidence="8" id="KW-1185">Reference proteome</keyword>
<keyword evidence="3" id="KW-0649">Protein kinase inhibitor</keyword>
<dbReference type="InterPro" id="IPR044898">
    <property type="entry name" value="CDI_dom_sf"/>
</dbReference>
<dbReference type="PIRSF" id="PIRSF017811">
    <property type="entry name" value="CDK_inhib_pln"/>
    <property type="match status" value="1"/>
</dbReference>
<dbReference type="PANTHER" id="PTHR46776">
    <property type="entry name" value="CYCLIN-DEPENDENT KINASE INHIBITOR 4-RELATED"/>
    <property type="match status" value="1"/>
</dbReference>
<comment type="subcellular location">
    <subcellularLocation>
        <location evidence="1">Nucleus</location>
        <location evidence="1">Nucleoplasm</location>
    </subcellularLocation>
</comment>
<evidence type="ECO:0000256" key="5">
    <source>
        <dbReference type="SAM" id="MobiDB-lite"/>
    </source>
</evidence>
<evidence type="ECO:0000256" key="4">
    <source>
        <dbReference type="ARBA" id="ARBA00023306"/>
    </source>
</evidence>
<dbReference type="InterPro" id="IPR044275">
    <property type="entry name" value="KRP"/>
</dbReference>
<protein>
    <recommendedName>
        <fullName evidence="6">Cyclin-dependent kinase inhibitor domain-containing protein</fullName>
    </recommendedName>
</protein>